<evidence type="ECO:0000313" key="1">
    <source>
        <dbReference type="EMBL" id="MFB9761012.1"/>
    </source>
</evidence>
<keyword evidence="2" id="KW-1185">Reference proteome</keyword>
<name>A0ABV5WK95_9BACI</name>
<dbReference type="RefSeq" id="WP_379951272.1">
    <property type="nucleotide sequence ID" value="NZ_JBHMAF010000185.1"/>
</dbReference>
<dbReference type="EMBL" id="JBHMAF010000185">
    <property type="protein sequence ID" value="MFB9761012.1"/>
    <property type="molecule type" value="Genomic_DNA"/>
</dbReference>
<reference evidence="1 2" key="1">
    <citation type="submission" date="2024-09" db="EMBL/GenBank/DDBJ databases">
        <authorList>
            <person name="Sun Q."/>
            <person name="Mori K."/>
        </authorList>
    </citation>
    <scope>NUCLEOTIDE SEQUENCE [LARGE SCALE GENOMIC DNA]</scope>
    <source>
        <strain evidence="1 2">JCM 11201</strain>
    </source>
</reference>
<gene>
    <name evidence="1" type="ORF">ACFFMS_22360</name>
</gene>
<organism evidence="1 2">
    <name type="scientific">Ectobacillus funiculus</name>
    <dbReference type="NCBI Taxonomy" id="137993"/>
    <lineage>
        <taxon>Bacteria</taxon>
        <taxon>Bacillati</taxon>
        <taxon>Bacillota</taxon>
        <taxon>Bacilli</taxon>
        <taxon>Bacillales</taxon>
        <taxon>Bacillaceae</taxon>
        <taxon>Ectobacillus</taxon>
    </lineage>
</organism>
<evidence type="ECO:0000313" key="2">
    <source>
        <dbReference type="Proteomes" id="UP001589609"/>
    </source>
</evidence>
<protein>
    <submittedName>
        <fullName evidence="1">Uncharacterized protein</fullName>
    </submittedName>
</protein>
<dbReference type="Proteomes" id="UP001589609">
    <property type="component" value="Unassembled WGS sequence"/>
</dbReference>
<proteinExistence type="predicted"/>
<comment type="caution">
    <text evidence="1">The sequence shown here is derived from an EMBL/GenBank/DDBJ whole genome shotgun (WGS) entry which is preliminary data.</text>
</comment>
<sequence length="64" mass="7766">MNQIEKLQDVLTDEMQHQFFYNEEAVKITDEAVRQFLFQLRDDKMRNITLLQNEITKMMQQGKT</sequence>
<accession>A0ABV5WK95</accession>